<evidence type="ECO:0000313" key="4">
    <source>
        <dbReference type="EMBL" id="KAK8841162.1"/>
    </source>
</evidence>
<dbReference type="PANTHER" id="PTHR12048:SF0">
    <property type="entry name" value="CCAAT_ENHANCER-BINDING PROTEIN ZETA"/>
    <property type="match status" value="1"/>
</dbReference>
<accession>A0ABR2H4K3</accession>
<evidence type="ECO:0000256" key="2">
    <source>
        <dbReference type="SAM" id="MobiDB-lite"/>
    </source>
</evidence>
<gene>
    <name evidence="4" type="ORF">M9Y10_027362</name>
</gene>
<name>A0ABR2H4K3_9EUKA</name>
<feature type="domain" description="CCAAT-binding factor" evidence="3">
    <location>
        <begin position="330"/>
        <end position="475"/>
    </location>
</feature>
<dbReference type="PANTHER" id="PTHR12048">
    <property type="entry name" value="CCAAT-BINDING FACTOR-RELATED"/>
    <property type="match status" value="1"/>
</dbReference>
<evidence type="ECO:0000256" key="1">
    <source>
        <dbReference type="ARBA" id="ARBA00007797"/>
    </source>
</evidence>
<dbReference type="InterPro" id="IPR011989">
    <property type="entry name" value="ARM-like"/>
</dbReference>
<dbReference type="Proteomes" id="UP001470230">
    <property type="component" value="Unassembled WGS sequence"/>
</dbReference>
<dbReference type="Pfam" id="PF03914">
    <property type="entry name" value="CBF"/>
    <property type="match status" value="1"/>
</dbReference>
<dbReference type="InterPro" id="IPR005612">
    <property type="entry name" value="CCAAT-binding_factor"/>
</dbReference>
<keyword evidence="5" id="KW-1185">Reference proteome</keyword>
<dbReference type="SUPFAM" id="SSF48371">
    <property type="entry name" value="ARM repeat"/>
    <property type="match status" value="1"/>
</dbReference>
<proteinExistence type="inferred from homology"/>
<evidence type="ECO:0000259" key="3">
    <source>
        <dbReference type="Pfam" id="PF03914"/>
    </source>
</evidence>
<comment type="caution">
    <text evidence="4">The sequence shown here is derived from an EMBL/GenBank/DDBJ whole genome shotgun (WGS) entry which is preliminary data.</text>
</comment>
<protein>
    <recommendedName>
        <fullName evidence="3">CCAAT-binding factor domain-containing protein</fullName>
    </recommendedName>
</protein>
<feature type="compositionally biased region" description="Basic residues" evidence="2">
    <location>
        <begin position="573"/>
        <end position="587"/>
    </location>
</feature>
<dbReference type="EMBL" id="JAPFFF010000042">
    <property type="protein sequence ID" value="KAK8841162.1"/>
    <property type="molecule type" value="Genomic_DNA"/>
</dbReference>
<feature type="region of interest" description="Disordered" evidence="2">
    <location>
        <begin position="535"/>
        <end position="587"/>
    </location>
</feature>
<dbReference type="InterPro" id="IPR016024">
    <property type="entry name" value="ARM-type_fold"/>
</dbReference>
<reference evidence="4 5" key="1">
    <citation type="submission" date="2024-04" db="EMBL/GenBank/DDBJ databases">
        <title>Tritrichomonas musculus Genome.</title>
        <authorList>
            <person name="Alves-Ferreira E."/>
            <person name="Grigg M."/>
            <person name="Lorenzi H."/>
            <person name="Galac M."/>
        </authorList>
    </citation>
    <scope>NUCLEOTIDE SEQUENCE [LARGE SCALE GENOMIC DNA]</scope>
    <source>
        <strain evidence="4 5">EAF2021</strain>
    </source>
</reference>
<comment type="similarity">
    <text evidence="1">Belongs to the CBF/MAK21 family.</text>
</comment>
<dbReference type="Gene3D" id="1.25.10.10">
    <property type="entry name" value="Leucine-rich Repeat Variant"/>
    <property type="match status" value="1"/>
</dbReference>
<feature type="compositionally biased region" description="Low complexity" evidence="2">
    <location>
        <begin position="557"/>
        <end position="572"/>
    </location>
</feature>
<dbReference type="InterPro" id="IPR040155">
    <property type="entry name" value="CEBPZ/Mak21-like"/>
</dbReference>
<sequence length="587" mass="67132">MNFQSGVPWYQLLYTNPSAKPPQNIPGKEIHQLLQKSSKLFEDYVKSQEDDDELTKEIMESGTRKDKYSAIKVSIQETPLLSLKHLQSLNEMINSKPRVAIETMQNAVQIYTKYLLPPRPLKKFEEQPLRSAKDSGLLLFYFEDQLKRTYSNFITNVETMAKAHQQFVREPAIKALGELLKAAPENEQALLAVLVDKFGDPLKAVSVIAQSTLLSVLKDHPQMTESVINAIKAQQPNFSEESQKRTMKFIGQLSLNKKDTETAKSLIETVRPKLLEILKTSNDASNSKVLSSLMRSAEKCAAVCTDPKDMESLIKPLYDHVKKAPLNIALPALKLLFSIHKLSGSIPIEFYNFLYSSLLASDFTGSSKHPQLLNFLMEALSNETNENIICNFVQRLLQVGLEMNVTFATAVLVFIIKLFEKKPQLQKMFQSENPEADKNYNFYSTNLDDPSAKETFPWILSLYVTHYHPAIQQLAKALVSQQSESIHYNGDVYDDFTTTNQLHRIAHGAPENSNIQNNELFNNCFKEFDDIPDFPDEDDLFEKEIEKEKPKQKYNQKKAQQQQPPQQKQNKFVSKKNKNKKKNRNKK</sequence>
<feature type="compositionally biased region" description="Basic and acidic residues" evidence="2">
    <location>
        <begin position="542"/>
        <end position="551"/>
    </location>
</feature>
<organism evidence="4 5">
    <name type="scientific">Tritrichomonas musculus</name>
    <dbReference type="NCBI Taxonomy" id="1915356"/>
    <lineage>
        <taxon>Eukaryota</taxon>
        <taxon>Metamonada</taxon>
        <taxon>Parabasalia</taxon>
        <taxon>Tritrichomonadida</taxon>
        <taxon>Tritrichomonadidae</taxon>
        <taxon>Tritrichomonas</taxon>
    </lineage>
</organism>
<evidence type="ECO:0000313" key="5">
    <source>
        <dbReference type="Proteomes" id="UP001470230"/>
    </source>
</evidence>